<name>A0A318S7P5_9DEIO</name>
<keyword evidence="2" id="KW-0732">Signal</keyword>
<feature type="compositionally biased region" description="Polar residues" evidence="1">
    <location>
        <begin position="95"/>
        <end position="118"/>
    </location>
</feature>
<evidence type="ECO:0000256" key="2">
    <source>
        <dbReference type="SAM" id="SignalP"/>
    </source>
</evidence>
<feature type="chain" id="PRO_5016389486" evidence="2">
    <location>
        <begin position="22"/>
        <end position="181"/>
    </location>
</feature>
<evidence type="ECO:0000313" key="4">
    <source>
        <dbReference type="Proteomes" id="UP000248326"/>
    </source>
</evidence>
<keyword evidence="4" id="KW-1185">Reference proteome</keyword>
<accession>A0A318S7P5</accession>
<dbReference type="EMBL" id="QJSX01000015">
    <property type="protein sequence ID" value="PYE51200.1"/>
    <property type="molecule type" value="Genomic_DNA"/>
</dbReference>
<sequence>MPKRTHLPLLLTAILSLGAVACSPTDSNKGTAEDGSAKTVVDPANNGNNPDASGQDTLGSPDASQDDGTGQNSDADVDSSSDSGDTSSNSSSSDTNAETTGTDMNGSATGGNDKTSTDSSGSGNVVNEEGGVGNPMTDSIFREPSGNNTADEKVDPQDDLSTDASAPDSNDTDTSNTTTGN</sequence>
<proteinExistence type="predicted"/>
<reference evidence="3 4" key="1">
    <citation type="submission" date="2018-06" db="EMBL/GenBank/DDBJ databases">
        <title>Genomic Encyclopedia of Type Strains, Phase IV (KMG-IV): sequencing the most valuable type-strain genomes for metagenomic binning, comparative biology and taxonomic classification.</title>
        <authorList>
            <person name="Goeker M."/>
        </authorList>
    </citation>
    <scope>NUCLEOTIDE SEQUENCE [LARGE SCALE GENOMIC DNA]</scope>
    <source>
        <strain evidence="3 4">DSM 18048</strain>
    </source>
</reference>
<dbReference type="Proteomes" id="UP000248326">
    <property type="component" value="Unassembled WGS sequence"/>
</dbReference>
<dbReference type="PROSITE" id="PS51257">
    <property type="entry name" value="PROKAR_LIPOPROTEIN"/>
    <property type="match status" value="1"/>
</dbReference>
<organism evidence="3 4">
    <name type="scientific">Deinococcus yavapaiensis KR-236</name>
    <dbReference type="NCBI Taxonomy" id="694435"/>
    <lineage>
        <taxon>Bacteria</taxon>
        <taxon>Thermotogati</taxon>
        <taxon>Deinococcota</taxon>
        <taxon>Deinococci</taxon>
        <taxon>Deinococcales</taxon>
        <taxon>Deinococcaceae</taxon>
        <taxon>Deinococcus</taxon>
    </lineage>
</organism>
<evidence type="ECO:0000313" key="3">
    <source>
        <dbReference type="EMBL" id="PYE51200.1"/>
    </source>
</evidence>
<gene>
    <name evidence="3" type="ORF">DES52_115132</name>
</gene>
<comment type="caution">
    <text evidence="3">The sequence shown here is derived from an EMBL/GenBank/DDBJ whole genome shotgun (WGS) entry which is preliminary data.</text>
</comment>
<dbReference type="AlphaFoldDB" id="A0A318S7P5"/>
<feature type="compositionally biased region" description="Low complexity" evidence="1">
    <location>
        <begin position="119"/>
        <end position="129"/>
    </location>
</feature>
<protein>
    <submittedName>
        <fullName evidence="3">Uncharacterized protein</fullName>
    </submittedName>
</protein>
<feature type="signal peptide" evidence="2">
    <location>
        <begin position="1"/>
        <end position="21"/>
    </location>
</feature>
<feature type="compositionally biased region" description="Polar residues" evidence="1">
    <location>
        <begin position="45"/>
        <end position="72"/>
    </location>
</feature>
<dbReference type="RefSeq" id="WP_110888103.1">
    <property type="nucleotide sequence ID" value="NZ_QJSX01000015.1"/>
</dbReference>
<feature type="compositionally biased region" description="Low complexity" evidence="1">
    <location>
        <begin position="162"/>
        <end position="181"/>
    </location>
</feature>
<evidence type="ECO:0000256" key="1">
    <source>
        <dbReference type="SAM" id="MobiDB-lite"/>
    </source>
</evidence>
<feature type="compositionally biased region" description="Low complexity" evidence="1">
    <location>
        <begin position="78"/>
        <end position="94"/>
    </location>
</feature>
<feature type="region of interest" description="Disordered" evidence="1">
    <location>
        <begin position="22"/>
        <end position="181"/>
    </location>
</feature>